<organism evidence="1 2">
    <name type="scientific">Ovis ammon polii x Ovis aries</name>
    <dbReference type="NCBI Taxonomy" id="2918886"/>
    <lineage>
        <taxon>Eukaryota</taxon>
        <taxon>Metazoa</taxon>
        <taxon>Chordata</taxon>
        <taxon>Craniata</taxon>
        <taxon>Vertebrata</taxon>
        <taxon>Euteleostomi</taxon>
        <taxon>Mammalia</taxon>
        <taxon>Eutheria</taxon>
        <taxon>Laurasiatheria</taxon>
        <taxon>Artiodactyla</taxon>
        <taxon>Ruminantia</taxon>
        <taxon>Pecora</taxon>
        <taxon>Bovidae</taxon>
        <taxon>Caprinae</taxon>
        <taxon>Ovis</taxon>
    </lineage>
</organism>
<name>A0ACB9VM53_9CETA</name>
<sequence>MSTSPFCSHEPWQPSRGPALLSCALCTVGSGEERHPPGSALLPDRCSFSSSDAHASRPTPPNSPFPSYLCYSSCHEDFNTRWKPLSTLPLSELECFQNLQLPIPWHGLPQGSQLPFPAPPGPCSWPFQQIAAPQYLSPPSLSSPSLAIACPLCLLSSTPHPQGALIQNSSGPTRTCKLATLPLPWPSSPLSPPSLHSLGSAVFNRTTPPSLFTPILGQPPAAVIVTCTSYLPSSQTAKHSGEKQTTWLMSFTSVTAHLKGIPSVSQMSSLDHAGPFAASSLLFLHP</sequence>
<evidence type="ECO:0000313" key="2">
    <source>
        <dbReference type="Proteomes" id="UP001057279"/>
    </source>
</evidence>
<protein>
    <submittedName>
        <fullName evidence="1">Uncharacterized protein</fullName>
    </submittedName>
</protein>
<dbReference type="EMBL" id="CM043026">
    <property type="protein sequence ID" value="KAI4590604.1"/>
    <property type="molecule type" value="Genomic_DNA"/>
</dbReference>
<evidence type="ECO:0000313" key="1">
    <source>
        <dbReference type="EMBL" id="KAI4590604.1"/>
    </source>
</evidence>
<keyword evidence="2" id="KW-1185">Reference proteome</keyword>
<dbReference type="Proteomes" id="UP001057279">
    <property type="component" value="Linkage Group LG01"/>
</dbReference>
<accession>A0ACB9VM53</accession>
<proteinExistence type="predicted"/>
<comment type="caution">
    <text evidence="1">The sequence shown here is derived from an EMBL/GenBank/DDBJ whole genome shotgun (WGS) entry which is preliminary data.</text>
</comment>
<gene>
    <name evidence="1" type="ORF">MJG53_001653</name>
</gene>
<reference evidence="1" key="1">
    <citation type="submission" date="2022-03" db="EMBL/GenBank/DDBJ databases">
        <title>Genomic analyses of argali, domestic sheep and their hybrids provide insights into chromosomal evolution, heterosis and genetic basis of agronomic traits.</title>
        <authorList>
            <person name="Li M."/>
        </authorList>
    </citation>
    <scope>NUCLEOTIDE SEQUENCE</scope>
    <source>
        <strain evidence="1">F1 hybrid</strain>
    </source>
</reference>